<gene>
    <name evidence="2" type="ORF">GLV81_13175</name>
</gene>
<dbReference type="Pfam" id="PF04371">
    <property type="entry name" value="PAD_porph"/>
    <property type="match status" value="1"/>
</dbReference>
<name>A0A6I6GB79_9BACT</name>
<dbReference type="KEGG" id="fls:GLV81_13175"/>
<keyword evidence="3" id="KW-1185">Reference proteome</keyword>
<evidence type="ECO:0000313" key="2">
    <source>
        <dbReference type="EMBL" id="QGW28923.1"/>
    </source>
</evidence>
<keyword evidence="1" id="KW-0378">Hydrolase</keyword>
<dbReference type="EMBL" id="CP046566">
    <property type="protein sequence ID" value="QGW28923.1"/>
    <property type="molecule type" value="Genomic_DNA"/>
</dbReference>
<sequence length="295" mass="33872">MIANAECNAVFLADLFSVQFPDIYRRLVFQFERYGIHHGLIPGCKDIWVTDFMPLQTKDDYFVHYKYNPDYLQAKKWQKTISNTKAICEAIELRATPLTIKLDGGNVVSCGNKAIVTTKIFKENEGWHEYALKQEIKAQLKVDQLIVIPQEPNDPIGHADSMVRFLDENTVLVNHYPNTAPYRDFGLALRWSLHNAGLHCRTFPYYAWKNKDAYDATGCYLNYLEVGPYIFMPLFGTFEDMEADISYQDVFGGRQIIGIVCPELAKKGGVLNCATWRVKLTDDDIFTRPKALLFK</sequence>
<dbReference type="InterPro" id="IPR007466">
    <property type="entry name" value="Peptidyl-Arg-deiminase_porph"/>
</dbReference>
<evidence type="ECO:0000313" key="3">
    <source>
        <dbReference type="Proteomes" id="UP000426027"/>
    </source>
</evidence>
<dbReference type="RefSeq" id="WP_157479276.1">
    <property type="nucleotide sequence ID" value="NZ_CP046566.1"/>
</dbReference>
<protein>
    <recommendedName>
        <fullName evidence="4">Agmatine deiminase family protein</fullName>
    </recommendedName>
</protein>
<evidence type="ECO:0008006" key="4">
    <source>
        <dbReference type="Google" id="ProtNLM"/>
    </source>
</evidence>
<dbReference type="PANTHER" id="PTHR31377:SF0">
    <property type="entry name" value="AGMATINE DEIMINASE-RELATED"/>
    <property type="match status" value="1"/>
</dbReference>
<dbReference type="SUPFAM" id="SSF55909">
    <property type="entry name" value="Pentein"/>
    <property type="match status" value="1"/>
</dbReference>
<dbReference type="GO" id="GO:0047632">
    <property type="term" value="F:agmatine deiminase activity"/>
    <property type="evidence" value="ECO:0007669"/>
    <property type="project" value="TreeGrafter"/>
</dbReference>
<evidence type="ECO:0000256" key="1">
    <source>
        <dbReference type="ARBA" id="ARBA00022801"/>
    </source>
</evidence>
<organism evidence="2 3">
    <name type="scientific">Phnomibacter ginsenosidimutans</name>
    <dbReference type="NCBI Taxonomy" id="2676868"/>
    <lineage>
        <taxon>Bacteria</taxon>
        <taxon>Pseudomonadati</taxon>
        <taxon>Bacteroidota</taxon>
        <taxon>Chitinophagia</taxon>
        <taxon>Chitinophagales</taxon>
        <taxon>Chitinophagaceae</taxon>
        <taxon>Phnomibacter</taxon>
    </lineage>
</organism>
<accession>A0A6I6GB79</accession>
<dbReference type="GO" id="GO:0009446">
    <property type="term" value="P:putrescine biosynthetic process"/>
    <property type="evidence" value="ECO:0007669"/>
    <property type="project" value="InterPro"/>
</dbReference>
<proteinExistence type="predicted"/>
<reference evidence="2 3" key="1">
    <citation type="submission" date="2019-11" db="EMBL/GenBank/DDBJ databases">
        <authorList>
            <person name="Im W.T."/>
        </authorList>
    </citation>
    <scope>NUCLEOTIDE SEQUENCE [LARGE SCALE GENOMIC DNA]</scope>
    <source>
        <strain evidence="2 3">SB-02</strain>
    </source>
</reference>
<dbReference type="Proteomes" id="UP000426027">
    <property type="component" value="Chromosome"/>
</dbReference>
<dbReference type="PANTHER" id="PTHR31377">
    <property type="entry name" value="AGMATINE DEIMINASE-RELATED"/>
    <property type="match status" value="1"/>
</dbReference>
<dbReference type="AlphaFoldDB" id="A0A6I6GB79"/>
<dbReference type="Gene3D" id="3.75.10.10">
    <property type="entry name" value="L-arginine/glycine Amidinotransferase, Chain A"/>
    <property type="match status" value="1"/>
</dbReference>
<dbReference type="GO" id="GO:0004668">
    <property type="term" value="F:protein-arginine deiminase activity"/>
    <property type="evidence" value="ECO:0007669"/>
    <property type="project" value="InterPro"/>
</dbReference>